<reference evidence="9 10" key="1">
    <citation type="submission" date="2018-08" db="EMBL/GenBank/DDBJ databases">
        <title>A genome reference for cultivated species of the human gut microbiota.</title>
        <authorList>
            <person name="Zou Y."/>
            <person name="Xue W."/>
            <person name="Luo G."/>
        </authorList>
    </citation>
    <scope>NUCLEOTIDE SEQUENCE [LARGE SCALE GENOMIC DNA]</scope>
    <source>
        <strain evidence="9 10">AF20-9LB</strain>
    </source>
</reference>
<dbReference type="EMBL" id="QRVZ01000011">
    <property type="protein sequence ID" value="RGS82745.1"/>
    <property type="molecule type" value="Genomic_DNA"/>
</dbReference>
<name>A0A139L753_BACOV</name>
<evidence type="ECO:0000259" key="5">
    <source>
        <dbReference type="Pfam" id="PF07715"/>
    </source>
</evidence>
<feature type="signal peptide" evidence="3">
    <location>
        <begin position="1"/>
        <end position="19"/>
    </location>
</feature>
<dbReference type="GeneID" id="29455811"/>
<dbReference type="SUPFAM" id="SSF49464">
    <property type="entry name" value="Carboxypeptidase regulatory domain-like"/>
    <property type="match status" value="1"/>
</dbReference>
<keyword evidence="1" id="KW-0813">Transport</keyword>
<dbReference type="Pfam" id="PF13715">
    <property type="entry name" value="CarbopepD_reg_2"/>
    <property type="match status" value="1"/>
</dbReference>
<accession>A0A139L753</accession>
<evidence type="ECO:0000259" key="4">
    <source>
        <dbReference type="Pfam" id="PF00593"/>
    </source>
</evidence>
<dbReference type="Proteomes" id="UP000323717">
    <property type="component" value="Unassembled WGS sequence"/>
</dbReference>
<dbReference type="KEGG" id="boa:Bovatus_04335"/>
<dbReference type="GO" id="GO:0009279">
    <property type="term" value="C:cell outer membrane"/>
    <property type="evidence" value="ECO:0007669"/>
    <property type="project" value="UniProtKB-SubCell"/>
</dbReference>
<organism evidence="6 11">
    <name type="scientific">Bacteroides ovatus</name>
    <dbReference type="NCBI Taxonomy" id="28116"/>
    <lineage>
        <taxon>Bacteria</taxon>
        <taxon>Pseudomonadati</taxon>
        <taxon>Bacteroidota</taxon>
        <taxon>Bacteroidia</taxon>
        <taxon>Bacteroidales</taxon>
        <taxon>Bacteroidaceae</taxon>
        <taxon>Bacteroides</taxon>
    </lineage>
</organism>
<keyword evidence="2" id="KW-0798">TonB box</keyword>
<keyword evidence="1 2" id="KW-0472">Membrane</keyword>
<evidence type="ECO:0000313" key="8">
    <source>
        <dbReference type="EMBL" id="MDC2406711.1"/>
    </source>
</evidence>
<dbReference type="InterPro" id="IPR008969">
    <property type="entry name" value="CarboxyPept-like_regulatory"/>
</dbReference>
<keyword evidence="1" id="KW-1134">Transmembrane beta strand</keyword>
<dbReference type="Gene3D" id="2.60.40.1120">
    <property type="entry name" value="Carboxypeptidase-like, regulatory domain"/>
    <property type="match status" value="1"/>
</dbReference>
<dbReference type="Pfam" id="PF07715">
    <property type="entry name" value="Plug"/>
    <property type="match status" value="1"/>
</dbReference>
<dbReference type="InterPro" id="IPR037066">
    <property type="entry name" value="Plug_dom_sf"/>
</dbReference>
<protein>
    <submittedName>
        <fullName evidence="6">TonB-dependent receptor</fullName>
    </submittedName>
</protein>
<reference evidence="11 12" key="2">
    <citation type="journal article" date="2019" name="Nat. Med.">
        <title>A library of human gut bacterial isolates paired with longitudinal multiomics data enables mechanistic microbiome research.</title>
        <authorList>
            <person name="Poyet M."/>
            <person name="Groussin M."/>
            <person name="Gibbons S.M."/>
            <person name="Avila-Pacheco J."/>
            <person name="Jiang X."/>
            <person name="Kearney S.M."/>
            <person name="Perrotta A.R."/>
            <person name="Berdy B."/>
            <person name="Zhao S."/>
            <person name="Lieberman T.D."/>
            <person name="Swanson P.K."/>
            <person name="Smith M."/>
            <person name="Roesemann S."/>
            <person name="Alexander J.E."/>
            <person name="Rich S.A."/>
            <person name="Livny J."/>
            <person name="Vlamakis H."/>
            <person name="Clish C."/>
            <person name="Bullock K."/>
            <person name="Deik A."/>
            <person name="Scott J."/>
            <person name="Pierce K.A."/>
            <person name="Xavier R.J."/>
            <person name="Alm E.J."/>
        </authorList>
    </citation>
    <scope>NUCLEOTIDE SEQUENCE [LARGE SCALE GENOMIC DNA]</scope>
    <source>
        <strain evidence="7 12">BIOML-A14</strain>
        <strain evidence="6 11">BIOML-A163</strain>
    </source>
</reference>
<dbReference type="InterPro" id="IPR039426">
    <property type="entry name" value="TonB-dep_rcpt-like"/>
</dbReference>
<evidence type="ECO:0000313" key="11">
    <source>
        <dbReference type="Proteomes" id="UP000323717"/>
    </source>
</evidence>
<feature type="domain" description="TonB-dependent receptor plug" evidence="5">
    <location>
        <begin position="116"/>
        <end position="224"/>
    </location>
</feature>
<evidence type="ECO:0000256" key="3">
    <source>
        <dbReference type="SAM" id="SignalP"/>
    </source>
</evidence>
<evidence type="ECO:0000313" key="9">
    <source>
        <dbReference type="EMBL" id="RGS82745.1"/>
    </source>
</evidence>
<dbReference type="Proteomes" id="UP001214017">
    <property type="component" value="Unassembled WGS sequence"/>
</dbReference>
<sequence>MKRVIITFLCLLCIVQAYSQSFTISGTIIDGESNEPLIGAGILVKGAGRGTITNIDGKYSLEVKRGETLVFSFVGYQNQEVAITNQRTLNIALRVSEANNLNEVVITGRGSAKRITLTGAVSGIQANELRRVPTSSLQNTLSGKLPGFFSQQRSGQPGKDASDFFIRGVSSLNEDGNKPLIMVDDVEYSYEQLSQINVNEIESISILKDASTTAIYGIKGANGVLVVKTRRGEEGKPVIHVRAEAGGQIPVRKPNFLDSYNTALLVNEARTNDGLTKMFTQHDLELFKDGSDPYGHPNVNWYDEVFKKSAMQSNINVDVSGGTKRLKYFVSGGYFSQGGLVRNFAKADDDVNTGYFYRRFDYRTNLDFTVTDNLTMRLDFSSRFMNINEPSSLNATGEIYNFTAMHPYSAPVLNPDGSYAYLSDVDGYGPTLNARLANEGYTRTRRNDNNILYGVNWKMDWLTKGLSANARIAYSTIDEVFRKVNRGKDAYPTYHYDPTTDQYNINPNRKYAYSQYALTAGTNQAVKNLDVQASINYARIFNGIHDVSATLLYSRQSRTVEKNPDDTGEKIPENFQGLTATVGYKYKDKYLVDFNVAYNGTDRFAEGHRYGIFPAIGVGWRISEESFFKDNISFIQLLKIRASYGIVGSDVAMGNRYLYNQIYTATDNAYNFGQSDVTSTAITEGDLGNSSVTWEEAKKFDIGLDFNAFDRFSFTFDWFYDKRYNQLVKRNDIPQILGVGTSPINVARTSNMGFDGQIGYQDRFGEFNFNTNFVFSYAKNKVEFNAEAQQRYDWLSATGRPIGQPFGYTWIGYYTPEEVDLIHAGAANAPAVPNTDVPIQAGDLKYKDLNGDGVINDFDKGAIGKPNLPNTTLGWTIGGSWKGLSVSVLFQGSFNYSFSVNGTGIEPFKSQFQPLHQKRWTLERYLNGEAIEFPRLTSNPSTVNSAAAYMSDFWLIDAWYIRLKTIDVSYQVPTKVLPSWLTNLRVYLNAYNMFTWTSFDKYQQDPEIKSNSAGDAYMNQRVFNLGVQLTF</sequence>
<gene>
    <name evidence="9" type="ORF">DWX70_14655</name>
    <name evidence="7" type="ORF">F3B98_15590</name>
    <name evidence="6" type="ORF">F3D71_17805</name>
    <name evidence="8" type="ORF">PO240_02335</name>
</gene>
<dbReference type="InterPro" id="IPR023996">
    <property type="entry name" value="TonB-dep_OMP_SusC/RagA"/>
</dbReference>
<comment type="similarity">
    <text evidence="1 2">Belongs to the TonB-dependent receptor family.</text>
</comment>
<dbReference type="FunFam" id="2.60.40.1120:FF:000003">
    <property type="entry name" value="Outer membrane protein Omp121"/>
    <property type="match status" value="1"/>
</dbReference>
<evidence type="ECO:0000256" key="2">
    <source>
        <dbReference type="RuleBase" id="RU003357"/>
    </source>
</evidence>
<dbReference type="NCBIfam" id="TIGR04056">
    <property type="entry name" value="OMP_RagA_SusC"/>
    <property type="match status" value="1"/>
</dbReference>
<reference evidence="8" key="3">
    <citation type="submission" date="2022-10" db="EMBL/GenBank/DDBJ databases">
        <title>Human gut microbiome strain richness.</title>
        <authorList>
            <person name="Chen-Liaw A."/>
        </authorList>
    </citation>
    <scope>NUCLEOTIDE SEQUENCE</scope>
    <source>
        <strain evidence="8">F7_m1001271B151109d0_201107</strain>
    </source>
</reference>
<keyword evidence="1" id="KW-0998">Cell outer membrane</keyword>
<proteinExistence type="inferred from homology"/>
<dbReference type="EMBL" id="JAQNWR010000001">
    <property type="protein sequence ID" value="MDC2406711.1"/>
    <property type="molecule type" value="Genomic_DNA"/>
</dbReference>
<feature type="domain" description="TonB-dependent receptor-like beta-barrel" evidence="4">
    <location>
        <begin position="418"/>
        <end position="816"/>
    </location>
</feature>
<keyword evidence="1" id="KW-0812">Transmembrane</keyword>
<evidence type="ECO:0000313" key="10">
    <source>
        <dbReference type="Proteomes" id="UP000266492"/>
    </source>
</evidence>
<dbReference type="InterPro" id="IPR012910">
    <property type="entry name" value="Plug_dom"/>
</dbReference>
<dbReference type="AlphaFoldDB" id="A0A139L753"/>
<dbReference type="InterPro" id="IPR000531">
    <property type="entry name" value="Beta-barrel_TonB"/>
</dbReference>
<dbReference type="Gene3D" id="2.170.130.10">
    <property type="entry name" value="TonB-dependent receptor, plug domain"/>
    <property type="match status" value="1"/>
</dbReference>
<feature type="chain" id="PRO_5042682068" evidence="3">
    <location>
        <begin position="20"/>
        <end position="1031"/>
    </location>
</feature>
<comment type="subcellular location">
    <subcellularLocation>
        <location evidence="1">Cell outer membrane</location>
        <topology evidence="1">Multi-pass membrane protein</topology>
    </subcellularLocation>
</comment>
<evidence type="ECO:0000313" key="6">
    <source>
        <dbReference type="EMBL" id="KAA3946980.1"/>
    </source>
</evidence>
<dbReference type="EMBL" id="VWFO01000020">
    <property type="protein sequence ID" value="KAA4663183.1"/>
    <property type="molecule type" value="Genomic_DNA"/>
</dbReference>
<dbReference type="NCBIfam" id="TIGR04057">
    <property type="entry name" value="SusC_RagA_signa"/>
    <property type="match status" value="1"/>
</dbReference>
<dbReference type="STRING" id="28116.Bovatus_04335"/>
<dbReference type="SUPFAM" id="SSF56935">
    <property type="entry name" value="Porins"/>
    <property type="match status" value="1"/>
</dbReference>
<dbReference type="FunFam" id="2.170.130.10:FF:000003">
    <property type="entry name" value="SusC/RagA family TonB-linked outer membrane protein"/>
    <property type="match status" value="1"/>
</dbReference>
<keyword evidence="3" id="KW-0732">Signal</keyword>
<dbReference type="RefSeq" id="WP_004301480.1">
    <property type="nucleotide sequence ID" value="NZ_BAABYJ010000002.1"/>
</dbReference>
<evidence type="ECO:0000256" key="1">
    <source>
        <dbReference type="PROSITE-ProRule" id="PRU01360"/>
    </source>
</evidence>
<evidence type="ECO:0000313" key="7">
    <source>
        <dbReference type="EMBL" id="KAA4663183.1"/>
    </source>
</evidence>
<keyword evidence="6" id="KW-0675">Receptor</keyword>
<dbReference type="InterPro" id="IPR023997">
    <property type="entry name" value="TonB-dep_OMP_SusC/RagA_CS"/>
</dbReference>
<dbReference type="PROSITE" id="PS52016">
    <property type="entry name" value="TONB_DEPENDENT_REC_3"/>
    <property type="match status" value="1"/>
</dbReference>
<dbReference type="Pfam" id="PF00593">
    <property type="entry name" value="TonB_dep_Rec_b-barrel"/>
    <property type="match status" value="1"/>
</dbReference>
<dbReference type="EMBL" id="VWLE01000286">
    <property type="protein sequence ID" value="KAA3946980.1"/>
    <property type="molecule type" value="Genomic_DNA"/>
</dbReference>
<dbReference type="Proteomes" id="UP000266492">
    <property type="component" value="Unassembled WGS sequence"/>
</dbReference>
<evidence type="ECO:0000313" key="12">
    <source>
        <dbReference type="Proteomes" id="UP000435985"/>
    </source>
</evidence>
<comment type="caution">
    <text evidence="6">The sequence shown here is derived from an EMBL/GenBank/DDBJ whole genome shotgun (WGS) entry which is preliminary data.</text>
</comment>
<dbReference type="Proteomes" id="UP000435985">
    <property type="component" value="Unassembled WGS sequence"/>
</dbReference>